<dbReference type="Pfam" id="PF00652">
    <property type="entry name" value="Ricin_B_lectin"/>
    <property type="match status" value="1"/>
</dbReference>
<feature type="compositionally biased region" description="Basic and acidic residues" evidence="1">
    <location>
        <begin position="1"/>
        <end position="11"/>
    </location>
</feature>
<keyword evidence="2" id="KW-0812">Transmembrane</keyword>
<gene>
    <name evidence="4" type="ORF">CLV70_101316</name>
</gene>
<evidence type="ECO:0000259" key="3">
    <source>
        <dbReference type="SMART" id="SM00458"/>
    </source>
</evidence>
<dbReference type="InterPro" id="IPR035992">
    <property type="entry name" value="Ricin_B-like_lectins"/>
</dbReference>
<evidence type="ECO:0000256" key="2">
    <source>
        <dbReference type="SAM" id="Phobius"/>
    </source>
</evidence>
<dbReference type="RefSeq" id="WP_106124492.1">
    <property type="nucleotide sequence ID" value="NZ_PVZG01000001.1"/>
</dbReference>
<feature type="domain" description="Ricin B lectin" evidence="3">
    <location>
        <begin position="194"/>
        <end position="312"/>
    </location>
</feature>
<dbReference type="GO" id="GO:0030246">
    <property type="term" value="F:carbohydrate binding"/>
    <property type="evidence" value="ECO:0007669"/>
    <property type="project" value="UniProtKB-KW"/>
</dbReference>
<feature type="region of interest" description="Disordered" evidence="1">
    <location>
        <begin position="101"/>
        <end position="199"/>
    </location>
</feature>
<comment type="caution">
    <text evidence="4">The sequence shown here is derived from an EMBL/GenBank/DDBJ whole genome shotgun (WGS) entry which is preliminary data.</text>
</comment>
<evidence type="ECO:0000256" key="1">
    <source>
        <dbReference type="SAM" id="MobiDB-lite"/>
    </source>
</evidence>
<evidence type="ECO:0000313" key="5">
    <source>
        <dbReference type="Proteomes" id="UP000239209"/>
    </source>
</evidence>
<accession>A0A2T0SIA9</accession>
<dbReference type="Gene3D" id="2.80.10.50">
    <property type="match status" value="1"/>
</dbReference>
<feature type="compositionally biased region" description="Low complexity" evidence="1">
    <location>
        <begin position="112"/>
        <end position="163"/>
    </location>
</feature>
<name>A0A2T0SIA9_9ACTN</name>
<dbReference type="EMBL" id="PVZG01000001">
    <property type="protein sequence ID" value="PRY33154.1"/>
    <property type="molecule type" value="Genomic_DNA"/>
</dbReference>
<protein>
    <submittedName>
        <fullName evidence="4">Ricin-type beta-trefoil lectin protein</fullName>
    </submittedName>
</protein>
<dbReference type="OrthoDB" id="3298556at2"/>
<feature type="region of interest" description="Disordered" evidence="1">
    <location>
        <begin position="1"/>
        <end position="66"/>
    </location>
</feature>
<proteinExistence type="predicted"/>
<dbReference type="AlphaFoldDB" id="A0A2T0SIA9"/>
<feature type="transmembrane region" description="Helical" evidence="2">
    <location>
        <begin position="80"/>
        <end position="101"/>
    </location>
</feature>
<feature type="compositionally biased region" description="Pro residues" evidence="1">
    <location>
        <begin position="174"/>
        <end position="192"/>
    </location>
</feature>
<sequence>MADRQDDEFGGRQDPVLVRPYIRTEPGGAAPAGHDDRPEETWPEPAPAGDEQPPAAGPKVQPYVPQQATGRRSALLRQRLIVLGGVAVLAFAGAGALFLAAGDDPPPRRLTEAGPTLPLPTAAGPAGTGVASAGAVRQSAASARGSRATSRPPSRTTTSAAAGTGDGPRDQPAPTGPGSPRPPSATLAPPPAADRTGTIASAGGRCLSLGGLLGIDGSPVQVAGCTGFTAQTFTLAADGTLRVSGRCAQVTDDGEVRSTGCDGRQSAQWRAGPGGSLVNPATGRCLSDPGTPGANTRVADCTGGADQRWTLP</sequence>
<organism evidence="4 5">
    <name type="scientific">Pseudosporangium ferrugineum</name>
    <dbReference type="NCBI Taxonomy" id="439699"/>
    <lineage>
        <taxon>Bacteria</taxon>
        <taxon>Bacillati</taxon>
        <taxon>Actinomycetota</taxon>
        <taxon>Actinomycetes</taxon>
        <taxon>Micromonosporales</taxon>
        <taxon>Micromonosporaceae</taxon>
        <taxon>Pseudosporangium</taxon>
    </lineage>
</organism>
<dbReference type="SMART" id="SM00458">
    <property type="entry name" value="RICIN"/>
    <property type="match status" value="1"/>
</dbReference>
<evidence type="ECO:0000313" key="4">
    <source>
        <dbReference type="EMBL" id="PRY33154.1"/>
    </source>
</evidence>
<keyword evidence="2" id="KW-1133">Transmembrane helix</keyword>
<keyword evidence="2" id="KW-0472">Membrane</keyword>
<keyword evidence="4" id="KW-0430">Lectin</keyword>
<dbReference type="Proteomes" id="UP000239209">
    <property type="component" value="Unassembled WGS sequence"/>
</dbReference>
<reference evidence="4 5" key="1">
    <citation type="submission" date="2018-03" db="EMBL/GenBank/DDBJ databases">
        <title>Genomic Encyclopedia of Archaeal and Bacterial Type Strains, Phase II (KMG-II): from individual species to whole genera.</title>
        <authorList>
            <person name="Goeker M."/>
        </authorList>
    </citation>
    <scope>NUCLEOTIDE SEQUENCE [LARGE SCALE GENOMIC DNA]</scope>
    <source>
        <strain evidence="4 5">DSM 45348</strain>
    </source>
</reference>
<dbReference type="SUPFAM" id="SSF50370">
    <property type="entry name" value="Ricin B-like lectins"/>
    <property type="match status" value="1"/>
</dbReference>
<keyword evidence="5" id="KW-1185">Reference proteome</keyword>
<dbReference type="InterPro" id="IPR000772">
    <property type="entry name" value="Ricin_B_lectin"/>
</dbReference>
<dbReference type="PROSITE" id="PS50231">
    <property type="entry name" value="RICIN_B_LECTIN"/>
    <property type="match status" value="1"/>
</dbReference>